<dbReference type="OrthoDB" id="265131at2157"/>
<gene>
    <name evidence="3" type="ORF">BK007_01105</name>
</gene>
<name>A0A2H4V9I8_9EURY</name>
<evidence type="ECO:0000313" key="3">
    <source>
        <dbReference type="EMBL" id="AUB54754.1"/>
    </source>
</evidence>
<protein>
    <submittedName>
        <fullName evidence="3">Alpha/beta hydrolase</fullName>
    </submittedName>
</protein>
<dbReference type="Pfam" id="PF12695">
    <property type="entry name" value="Abhydrolase_5"/>
    <property type="match status" value="1"/>
</dbReference>
<evidence type="ECO:0000313" key="4">
    <source>
        <dbReference type="Proteomes" id="UP000232806"/>
    </source>
</evidence>
<keyword evidence="1" id="KW-0812">Transmembrane</keyword>
<keyword evidence="1" id="KW-1133">Transmembrane helix</keyword>
<dbReference type="InterPro" id="IPR029059">
    <property type="entry name" value="AB_hydrolase_5"/>
</dbReference>
<dbReference type="Gene3D" id="3.40.50.1820">
    <property type="entry name" value="alpha/beta hydrolase"/>
    <property type="match status" value="1"/>
</dbReference>
<proteinExistence type="predicted"/>
<accession>A0A2H4V9I8</accession>
<dbReference type="GO" id="GO:0016787">
    <property type="term" value="F:hydrolase activity"/>
    <property type="evidence" value="ECO:0007669"/>
    <property type="project" value="UniProtKB-KW"/>
</dbReference>
<dbReference type="SUPFAM" id="SSF53474">
    <property type="entry name" value="alpha/beta-Hydrolases"/>
    <property type="match status" value="1"/>
</dbReference>
<feature type="domain" description="Alpha/beta hydrolase fold-5" evidence="2">
    <location>
        <begin position="71"/>
        <end position="234"/>
    </location>
</feature>
<dbReference type="AlphaFoldDB" id="A0A2H4V9I8"/>
<evidence type="ECO:0000256" key="1">
    <source>
        <dbReference type="SAM" id="Phobius"/>
    </source>
</evidence>
<reference evidence="3 4" key="1">
    <citation type="submission" date="2016-10" db="EMBL/GenBank/DDBJ databases">
        <title>Comparative genomics between deep and shallow subseafloor isolates.</title>
        <authorList>
            <person name="Ishii S."/>
            <person name="Miller J.R."/>
            <person name="Sutton G."/>
            <person name="Suzuki S."/>
            <person name="Methe B."/>
            <person name="Inagaki F."/>
            <person name="Imachi H."/>
        </authorList>
    </citation>
    <scope>NUCLEOTIDE SEQUENCE [LARGE SCALE GENOMIC DNA]</scope>
    <source>
        <strain evidence="3 4">MO-MB1</strain>
    </source>
</reference>
<dbReference type="EMBL" id="CP017766">
    <property type="protein sequence ID" value="AUB54754.1"/>
    <property type="molecule type" value="Genomic_DNA"/>
</dbReference>
<feature type="transmembrane region" description="Helical" evidence="1">
    <location>
        <begin position="12"/>
        <end position="31"/>
    </location>
</feature>
<keyword evidence="3" id="KW-0378">Hydrolase</keyword>
<dbReference type="Proteomes" id="UP000232806">
    <property type="component" value="Chromosome"/>
</dbReference>
<dbReference type="InterPro" id="IPR029058">
    <property type="entry name" value="AB_hydrolase_fold"/>
</dbReference>
<evidence type="ECO:0000259" key="2">
    <source>
        <dbReference type="Pfam" id="PF12695"/>
    </source>
</evidence>
<organism evidence="3 4">
    <name type="scientific">Methanobacterium subterraneum</name>
    <dbReference type="NCBI Taxonomy" id="59277"/>
    <lineage>
        <taxon>Archaea</taxon>
        <taxon>Methanobacteriati</taxon>
        <taxon>Methanobacteriota</taxon>
        <taxon>Methanomada group</taxon>
        <taxon>Methanobacteria</taxon>
        <taxon>Methanobacteriales</taxon>
        <taxon>Methanobacteriaceae</taxon>
        <taxon>Methanobacterium</taxon>
    </lineage>
</organism>
<keyword evidence="1" id="KW-0472">Membrane</keyword>
<sequence>MSMLQYKKKIIIITILIIIFIGVGAFTYYVSDYYHADSRAMVALNSTDTYIVQNTVDFITFTPNSNQSTTGVIIYPGAKVQAESYSVIASQLANNGYTTIIVKMPFNLAFFGTNKADDVIKNYQEISSWVIGGHSLGGVFASDYAVNNQDKINGVIYLAAYPSSNASNATFKALSIRGSLDGFTLSEDISTNLGKFPVNTTFITIEGGNHYNYGDYGIQARDNNSTITREEQQNQTIKAILQFLKTI</sequence>